<evidence type="ECO:0008006" key="3">
    <source>
        <dbReference type="Google" id="ProtNLM"/>
    </source>
</evidence>
<comment type="caution">
    <text evidence="1">The sequence shown here is derived from an EMBL/GenBank/DDBJ whole genome shotgun (WGS) entry which is preliminary data.</text>
</comment>
<sequence>MLNFCTLFDSNYLSRGVALYESLAMHCKDFRLYIFAFDDLCYKTLTKLDFKYAQIISLHEFEDIELINIKRQRTRAEYCWTCTPSIILYSIEKFGLRECTYLDADTYFYSSPKVLLDELKNDSVIITAHRYTPKYDSTVTSGKYCVQFMTFRNDVRGLRVLKWWRHACIDSCELNPNEGKCGDQKYLDDWTTRFGGVHELEHLGGGVAPWNVQQYEVFLKQGQVCGKEVKSDRAFEIVFFHYHALKFFQNNTVELTNGGYDLSNKVKRLLYMPYIRHLKDVKKRVANLVGDFDPHGARPCPEQTGFIASIKSWTQKALQYENVRHLYNEKRI</sequence>
<dbReference type="EMBL" id="LAQJ01000293">
    <property type="protein sequence ID" value="KKO18105.1"/>
    <property type="molecule type" value="Genomic_DNA"/>
</dbReference>
<dbReference type="AlphaFoldDB" id="A0A0M2UR52"/>
<reference evidence="1 2" key="1">
    <citation type="journal article" date="2013" name="BMC Microbiol.">
        <title>Identification of the type II cytochrome c maturation pathway in anammox bacteria by comparative genomics.</title>
        <authorList>
            <person name="Ferousi C."/>
            <person name="Speth D.R."/>
            <person name="Reimann J."/>
            <person name="Op den Camp H.J."/>
            <person name="Allen J.W."/>
            <person name="Keltjens J.T."/>
            <person name="Jetten M.S."/>
        </authorList>
    </citation>
    <scope>NUCLEOTIDE SEQUENCE [LARGE SCALE GENOMIC DNA]</scope>
    <source>
        <strain evidence="1">RU1</strain>
    </source>
</reference>
<proteinExistence type="predicted"/>
<name>A0A0M2UR52_9BACT</name>
<dbReference type="Gene3D" id="3.90.550.10">
    <property type="entry name" value="Spore Coat Polysaccharide Biosynthesis Protein SpsA, Chain A"/>
    <property type="match status" value="1"/>
</dbReference>
<evidence type="ECO:0000313" key="1">
    <source>
        <dbReference type="EMBL" id="KKO18105.1"/>
    </source>
</evidence>
<gene>
    <name evidence="1" type="ORF">BROFUL_03207</name>
</gene>
<evidence type="ECO:0000313" key="2">
    <source>
        <dbReference type="Proteomes" id="UP000034954"/>
    </source>
</evidence>
<keyword evidence="2" id="KW-1185">Reference proteome</keyword>
<dbReference type="PATRIC" id="fig|380242.3.peg.3953"/>
<dbReference type="InterPro" id="IPR029044">
    <property type="entry name" value="Nucleotide-diphossugar_trans"/>
</dbReference>
<dbReference type="SUPFAM" id="SSF53448">
    <property type="entry name" value="Nucleotide-diphospho-sugar transferases"/>
    <property type="match status" value="1"/>
</dbReference>
<organism evidence="1 2">
    <name type="scientific">Candidatus Brocadia fulgida</name>
    <dbReference type="NCBI Taxonomy" id="380242"/>
    <lineage>
        <taxon>Bacteria</taxon>
        <taxon>Pseudomonadati</taxon>
        <taxon>Planctomycetota</taxon>
        <taxon>Candidatus Brocadiia</taxon>
        <taxon>Candidatus Brocadiales</taxon>
        <taxon>Candidatus Brocadiaceae</taxon>
        <taxon>Candidatus Brocadia</taxon>
    </lineage>
</organism>
<accession>A0A0M2UR52</accession>
<protein>
    <recommendedName>
        <fullName evidence="3">Glycosyl transferase</fullName>
    </recommendedName>
</protein>
<dbReference type="Proteomes" id="UP000034954">
    <property type="component" value="Unassembled WGS sequence"/>
</dbReference>